<proteinExistence type="predicted"/>
<keyword evidence="3" id="KW-1185">Reference proteome</keyword>
<evidence type="ECO:0000313" key="2">
    <source>
        <dbReference type="EMBL" id="KAK8866519.1"/>
    </source>
</evidence>
<gene>
    <name evidence="2" type="ORF">M9Y10_009483</name>
</gene>
<organism evidence="2 3">
    <name type="scientific">Tritrichomonas musculus</name>
    <dbReference type="NCBI Taxonomy" id="1915356"/>
    <lineage>
        <taxon>Eukaryota</taxon>
        <taxon>Metamonada</taxon>
        <taxon>Parabasalia</taxon>
        <taxon>Tritrichomonadida</taxon>
        <taxon>Tritrichomonadidae</taxon>
        <taxon>Tritrichomonas</taxon>
    </lineage>
</organism>
<dbReference type="Proteomes" id="UP001470230">
    <property type="component" value="Unassembled WGS sequence"/>
</dbReference>
<name>A0ABR2ING7_9EUKA</name>
<reference evidence="2 3" key="1">
    <citation type="submission" date="2024-04" db="EMBL/GenBank/DDBJ databases">
        <title>Tritrichomonas musculus Genome.</title>
        <authorList>
            <person name="Alves-Ferreira E."/>
            <person name="Grigg M."/>
            <person name="Lorenzi H."/>
            <person name="Galac M."/>
        </authorList>
    </citation>
    <scope>NUCLEOTIDE SEQUENCE [LARGE SCALE GENOMIC DNA]</scope>
    <source>
        <strain evidence="2 3">EAF2021</strain>
    </source>
</reference>
<evidence type="ECO:0000256" key="1">
    <source>
        <dbReference type="SAM" id="Coils"/>
    </source>
</evidence>
<feature type="coiled-coil region" evidence="1">
    <location>
        <begin position="158"/>
        <end position="214"/>
    </location>
</feature>
<protein>
    <recommendedName>
        <fullName evidence="4">Thioredoxin domain-containing protein</fullName>
    </recommendedName>
</protein>
<comment type="caution">
    <text evidence="2">The sequence shown here is derived from an EMBL/GenBank/DDBJ whole genome shotgun (WGS) entry which is preliminary data.</text>
</comment>
<sequence length="237" mass="27660">MDTVKSVSLKKIPELVEQQKNAALHTPVYVFCTNAAKDSFTQISDQYCEIYQNNDLFSLNDPSSIDSVLASAVPRTLVFFLYKTGRKYWREWLDSAVRNAMMTVPNADLYAVEIKFADNDNLSKFGVTKLPCVLVYKMGHLVDKIFPENEEGIVHDEIAEYNNEIARMIQESEQSIQDYSKQGLKSDADKLEFEQRYREKEAQEKRKIIEAERKHMLEVRKKIEQDKLERQRKYGKK</sequence>
<evidence type="ECO:0008006" key="4">
    <source>
        <dbReference type="Google" id="ProtNLM"/>
    </source>
</evidence>
<keyword evidence="1" id="KW-0175">Coiled coil</keyword>
<dbReference type="EMBL" id="JAPFFF010000015">
    <property type="protein sequence ID" value="KAK8866519.1"/>
    <property type="molecule type" value="Genomic_DNA"/>
</dbReference>
<accession>A0ABR2ING7</accession>
<evidence type="ECO:0000313" key="3">
    <source>
        <dbReference type="Proteomes" id="UP001470230"/>
    </source>
</evidence>